<dbReference type="EMBL" id="OE842832">
    <property type="protein sequence ID" value="CAD7601531.1"/>
    <property type="molecule type" value="Genomic_DNA"/>
</dbReference>
<keyword evidence="2" id="KW-0853">WD repeat</keyword>
<dbReference type="GO" id="GO:0030992">
    <property type="term" value="C:intraciliary transport particle B"/>
    <property type="evidence" value="ECO:0007669"/>
    <property type="project" value="TreeGrafter"/>
</dbReference>
<dbReference type="PANTHER" id="PTHR15722">
    <property type="entry name" value="IFT140/172-RELATED"/>
    <property type="match status" value="1"/>
</dbReference>
<evidence type="ECO:0000256" key="2">
    <source>
        <dbReference type="ARBA" id="ARBA00022574"/>
    </source>
</evidence>
<protein>
    <recommendedName>
        <fullName evidence="7">Intraflagellar transport protein 172</fullName>
    </recommendedName>
</protein>
<proteinExistence type="predicted"/>
<reference evidence="6" key="1">
    <citation type="submission" date="2020-11" db="EMBL/GenBank/DDBJ databases">
        <authorList>
            <person name="Tran Van P."/>
        </authorList>
    </citation>
    <scope>NUCLEOTIDE SEQUENCE</scope>
</reference>
<evidence type="ECO:0008006" key="7">
    <source>
        <dbReference type="Google" id="ProtNLM"/>
    </source>
</evidence>
<keyword evidence="5" id="KW-0966">Cell projection</keyword>
<evidence type="ECO:0000256" key="4">
    <source>
        <dbReference type="ARBA" id="ARBA00023069"/>
    </source>
</evidence>
<dbReference type="GO" id="GO:0036064">
    <property type="term" value="C:ciliary basal body"/>
    <property type="evidence" value="ECO:0007669"/>
    <property type="project" value="TreeGrafter"/>
</dbReference>
<gene>
    <name evidence="6" type="ORF">TGEB3V08_LOCUS7995</name>
</gene>
<comment type="subcellular location">
    <subcellularLocation>
        <location evidence="1">Cell projection</location>
        <location evidence="1">Cilium</location>
    </subcellularLocation>
</comment>
<organism evidence="6">
    <name type="scientific">Timema genevievae</name>
    <name type="common">Walking stick</name>
    <dbReference type="NCBI Taxonomy" id="629358"/>
    <lineage>
        <taxon>Eukaryota</taxon>
        <taxon>Metazoa</taxon>
        <taxon>Ecdysozoa</taxon>
        <taxon>Arthropoda</taxon>
        <taxon>Hexapoda</taxon>
        <taxon>Insecta</taxon>
        <taxon>Pterygota</taxon>
        <taxon>Neoptera</taxon>
        <taxon>Polyneoptera</taxon>
        <taxon>Phasmatodea</taxon>
        <taxon>Timematodea</taxon>
        <taxon>Timematoidea</taxon>
        <taxon>Timematidae</taxon>
        <taxon>Timema</taxon>
    </lineage>
</organism>
<evidence type="ECO:0000256" key="5">
    <source>
        <dbReference type="ARBA" id="ARBA00023273"/>
    </source>
</evidence>
<evidence type="ECO:0000256" key="3">
    <source>
        <dbReference type="ARBA" id="ARBA00022737"/>
    </source>
</evidence>
<evidence type="ECO:0000256" key="1">
    <source>
        <dbReference type="ARBA" id="ARBA00004138"/>
    </source>
</evidence>
<accession>A0A7R9K307</accession>
<keyword evidence="3" id="KW-0677">Repeat</keyword>
<dbReference type="PANTHER" id="PTHR15722:SF2">
    <property type="entry name" value="INTRAFLAGELLAR TRANSPORT PROTEIN 172 HOMOLOG"/>
    <property type="match status" value="1"/>
</dbReference>
<dbReference type="GO" id="GO:0042073">
    <property type="term" value="P:intraciliary transport"/>
    <property type="evidence" value="ECO:0007669"/>
    <property type="project" value="TreeGrafter"/>
</dbReference>
<keyword evidence="4" id="KW-0969">Cilium</keyword>
<dbReference type="AlphaFoldDB" id="A0A7R9K307"/>
<evidence type="ECO:0000313" key="6">
    <source>
        <dbReference type="EMBL" id="CAD7601531.1"/>
    </source>
</evidence>
<name>A0A7R9K307_TIMGE</name>
<dbReference type="GO" id="GO:0005930">
    <property type="term" value="C:axoneme"/>
    <property type="evidence" value="ECO:0007669"/>
    <property type="project" value="TreeGrafter"/>
</dbReference>
<sequence length="448" mass="50136">MLVNPANTKNEATVVQAWSEAATLANKHLQGREAVHVAKLLGPQLLAVKESTLAAQLFLSADLVKEAIDAFIHAEDWNKAKRVARELEPSYEAYVDERYKESLKRQGRADQLADVDIIAGLDLLAEQNQWSRCLETASQHSQQVLHKYVALRSTQLIQEGFTLEALSLYSKYETPLFPQNFNIYKRLAIDMFGMKSLSSPDSYTSWTQLRAMLLHLSEGMKLTDELQPTLVKEFEELLLICHYYACRCSFREVKSLEGLVAKLSIALLRHSDIIPADKAFYDAGTDCKAVNLDSEAFVFLNHYLDLTEATEEGNLDLVDYTDFSNTDIPTEIQLPATPYLSPLEHEEVKEWILTVSMDQKISQTLPVDERGLFPATLGGALPCVVSGYPVLPGRGRNPVELGRPGRLANRDDWNKVIMAAKMSPEANVTDVLGFLEEWCGAAPTMLLQ</sequence>